<reference evidence="11 12" key="1">
    <citation type="journal article" date="2018" name="PLoS Genet.">
        <title>Repeat elements organise 3D genome structure and mediate transcription in the filamentous fungus Epichloe festucae.</title>
        <authorList>
            <person name="Winter D.J."/>
            <person name="Ganley A.R.D."/>
            <person name="Young C.A."/>
            <person name="Liachko I."/>
            <person name="Schardl C.L."/>
            <person name="Dupont P.Y."/>
            <person name="Berry D."/>
            <person name="Ram A."/>
            <person name="Scott B."/>
            <person name="Cox M.P."/>
        </authorList>
    </citation>
    <scope>NUCLEOTIDE SEQUENCE [LARGE SCALE GENOMIC DNA]</scope>
    <source>
        <strain evidence="11 12">Fl1</strain>
    </source>
</reference>
<dbReference type="SUPFAM" id="SSF49344">
    <property type="entry name" value="CBD9-like"/>
    <property type="match status" value="2"/>
</dbReference>
<feature type="domain" description="Cytochrome b561" evidence="9">
    <location>
        <begin position="255"/>
        <end position="374"/>
    </location>
</feature>
<dbReference type="Gene3D" id="1.20.120.1770">
    <property type="match status" value="1"/>
</dbReference>
<feature type="chain" id="PRO_5034885974" description="Cytochrome b561 domain-containing protein" evidence="8">
    <location>
        <begin position="21"/>
        <end position="434"/>
    </location>
</feature>
<dbReference type="OrthoDB" id="19261at2759"/>
<evidence type="ECO:0000256" key="2">
    <source>
        <dbReference type="ARBA" id="ARBA00022448"/>
    </source>
</evidence>
<evidence type="ECO:0000256" key="7">
    <source>
        <dbReference type="SAM" id="Phobius"/>
    </source>
</evidence>
<dbReference type="AlphaFoldDB" id="A0A7S9PUN5"/>
<feature type="transmembrane region" description="Helical" evidence="7">
    <location>
        <begin position="356"/>
        <end position="376"/>
    </location>
</feature>
<dbReference type="PANTHER" id="PTHR47797:SF3">
    <property type="entry name" value="CYTOCHROME B561 DOMAIN-CONTAINING PROTEIN"/>
    <property type="match status" value="1"/>
</dbReference>
<dbReference type="InterPro" id="IPR006593">
    <property type="entry name" value="Cyt_b561/ferric_Rdtase_TM"/>
</dbReference>
<comment type="subcellular location">
    <subcellularLocation>
        <location evidence="1">Membrane</location>
    </subcellularLocation>
</comment>
<keyword evidence="3 7" id="KW-0812">Transmembrane</keyword>
<evidence type="ECO:0008006" key="13">
    <source>
        <dbReference type="Google" id="ProtNLM"/>
    </source>
</evidence>
<feature type="transmembrane region" description="Helical" evidence="7">
    <location>
        <begin position="283"/>
        <end position="305"/>
    </location>
</feature>
<keyword evidence="4" id="KW-0249">Electron transport</keyword>
<dbReference type="Proteomes" id="UP000594364">
    <property type="component" value="Chromosome 2"/>
</dbReference>
<evidence type="ECO:0000313" key="12">
    <source>
        <dbReference type="Proteomes" id="UP000594364"/>
    </source>
</evidence>
<dbReference type="InterPro" id="IPR015920">
    <property type="entry name" value="Cellobiose_DH-like_cyt"/>
</dbReference>
<evidence type="ECO:0000256" key="4">
    <source>
        <dbReference type="ARBA" id="ARBA00022982"/>
    </source>
</evidence>
<proteinExistence type="predicted"/>
<dbReference type="PANTHER" id="PTHR47797">
    <property type="entry name" value="DEHYDROGENASE, PUTATIVE (AFU_ORTHOLOGUE AFUA_8G05805)-RELATED"/>
    <property type="match status" value="1"/>
</dbReference>
<accession>A0A7S9PUN5</accession>
<name>A0A7S9PUN5_EPIFF</name>
<evidence type="ECO:0000256" key="1">
    <source>
        <dbReference type="ARBA" id="ARBA00004370"/>
    </source>
</evidence>
<evidence type="ECO:0000259" key="9">
    <source>
        <dbReference type="Pfam" id="PF03188"/>
    </source>
</evidence>
<keyword evidence="12" id="KW-1185">Reference proteome</keyword>
<evidence type="ECO:0000259" key="10">
    <source>
        <dbReference type="Pfam" id="PF16010"/>
    </source>
</evidence>
<evidence type="ECO:0000256" key="6">
    <source>
        <dbReference type="ARBA" id="ARBA00023136"/>
    </source>
</evidence>
<evidence type="ECO:0000256" key="8">
    <source>
        <dbReference type="SAM" id="SignalP"/>
    </source>
</evidence>
<dbReference type="CDD" id="cd09630">
    <property type="entry name" value="CDH_like_cytochrome"/>
    <property type="match status" value="1"/>
</dbReference>
<feature type="domain" description="Cellobiose dehydrogenase-like cytochrome" evidence="10">
    <location>
        <begin position="117"/>
        <end position="217"/>
    </location>
</feature>
<dbReference type="Gene3D" id="2.60.40.1210">
    <property type="entry name" value="Cellobiose dehydrogenase, cytochrome domain"/>
    <property type="match status" value="1"/>
</dbReference>
<keyword evidence="6 7" id="KW-0472">Membrane</keyword>
<protein>
    <recommendedName>
        <fullName evidence="13">Cytochrome b561 domain-containing protein</fullName>
    </recommendedName>
</protein>
<keyword evidence="2" id="KW-0813">Transport</keyword>
<evidence type="ECO:0000313" key="11">
    <source>
        <dbReference type="EMBL" id="QPG98724.1"/>
    </source>
</evidence>
<feature type="signal peptide" evidence="8">
    <location>
        <begin position="1"/>
        <end position="20"/>
    </location>
</feature>
<dbReference type="CDD" id="cd08760">
    <property type="entry name" value="Cyt_b561_FRRS1_like"/>
    <property type="match status" value="1"/>
</dbReference>
<evidence type="ECO:0000256" key="5">
    <source>
        <dbReference type="ARBA" id="ARBA00022989"/>
    </source>
</evidence>
<sequence>MALPLTLLVALCLILARVASEGTAAQYCHPESPQAPVVFCVAANTRRNTTTQSTDLIVTFGHQRSQRGGWAAVGLGEGMFGALMFITYAQESSTDSKSPQSGDGASALMKYELIANLTDLVMSVRTGKGHFEPRPAAMLPEVETNMLSLNQSGWFQASFVCYGCHDWTSKPARSTLQPWIWAYNSVQHIKHASEQSRLAAHEYWGWFDLEMAEAQSTSASLTVPSIDETIPNQIIADKYGTEKTSSSWFGLHGGFLAVATMLLYPCGAVAIHSTSGTAFRTHLLFQIPASIGCLIGAAIALNVAIQKHSVNFLEPHILFGFTLLLTILLQSVLGYTHHEAFKLLRKTPWVTKCHRWLGRFVVLGGCLNVILGLQLAGASTVVLIFAGSVTFLDLILIACLSVIAPAKADVPTQEEGIDIDAVPFLDPEIDEKGM</sequence>
<gene>
    <name evidence="11" type="ORF">C2857_007902</name>
</gene>
<feature type="transmembrane region" description="Helical" evidence="7">
    <location>
        <begin position="317"/>
        <end position="335"/>
    </location>
</feature>
<evidence type="ECO:0000256" key="3">
    <source>
        <dbReference type="ARBA" id="ARBA00022692"/>
    </source>
</evidence>
<feature type="transmembrane region" description="Helical" evidence="7">
    <location>
        <begin position="382"/>
        <end position="404"/>
    </location>
</feature>
<keyword evidence="8" id="KW-0732">Signal</keyword>
<feature type="transmembrane region" description="Helical" evidence="7">
    <location>
        <begin position="248"/>
        <end position="271"/>
    </location>
</feature>
<dbReference type="GO" id="GO:0016020">
    <property type="term" value="C:membrane"/>
    <property type="evidence" value="ECO:0007669"/>
    <property type="project" value="UniProtKB-SubCell"/>
</dbReference>
<dbReference type="Pfam" id="PF16010">
    <property type="entry name" value="CDH-cyt"/>
    <property type="match status" value="1"/>
</dbReference>
<dbReference type="EMBL" id="CP031386">
    <property type="protein sequence ID" value="QPG98724.1"/>
    <property type="molecule type" value="Genomic_DNA"/>
</dbReference>
<organism evidence="11 12">
    <name type="scientific">Epichloe festucae (strain Fl1)</name>
    <dbReference type="NCBI Taxonomy" id="877507"/>
    <lineage>
        <taxon>Eukaryota</taxon>
        <taxon>Fungi</taxon>
        <taxon>Dikarya</taxon>
        <taxon>Ascomycota</taxon>
        <taxon>Pezizomycotina</taxon>
        <taxon>Sordariomycetes</taxon>
        <taxon>Hypocreomycetidae</taxon>
        <taxon>Hypocreales</taxon>
        <taxon>Clavicipitaceae</taxon>
        <taxon>Epichloe</taxon>
    </lineage>
</organism>
<keyword evidence="5 7" id="KW-1133">Transmembrane helix</keyword>
<dbReference type="Pfam" id="PF03188">
    <property type="entry name" value="Cytochrom_B561"/>
    <property type="match status" value="1"/>
</dbReference>